<organism evidence="1">
    <name type="scientific">marine sediment metagenome</name>
    <dbReference type="NCBI Taxonomy" id="412755"/>
    <lineage>
        <taxon>unclassified sequences</taxon>
        <taxon>metagenomes</taxon>
        <taxon>ecological metagenomes</taxon>
    </lineage>
</organism>
<gene>
    <name evidence="1" type="ORF">LCGC14_2499360</name>
</gene>
<comment type="caution">
    <text evidence="1">The sequence shown here is derived from an EMBL/GenBank/DDBJ whole genome shotgun (WGS) entry which is preliminary data.</text>
</comment>
<sequence>MKFTGHFTGPVFDLEAWKAELRTHLEAKLYEYVREWLRAVTGRVPVWSGMSQASLLAISEMVGGRLVISPKVKSRVPKGRALGTATPSITDSDFTITVVTKVPHYTSQEYRKSPVGGSPSAPWFSLFAGAEAFRAIAQDLHLPPVHFKPFVKTI</sequence>
<protein>
    <submittedName>
        <fullName evidence="1">Uncharacterized protein</fullName>
    </submittedName>
</protein>
<reference evidence="1" key="1">
    <citation type="journal article" date="2015" name="Nature">
        <title>Complex archaea that bridge the gap between prokaryotes and eukaryotes.</title>
        <authorList>
            <person name="Spang A."/>
            <person name="Saw J.H."/>
            <person name="Jorgensen S.L."/>
            <person name="Zaremba-Niedzwiedzka K."/>
            <person name="Martijn J."/>
            <person name="Lind A.E."/>
            <person name="van Eijk R."/>
            <person name="Schleper C."/>
            <person name="Guy L."/>
            <person name="Ettema T.J."/>
        </authorList>
    </citation>
    <scope>NUCLEOTIDE SEQUENCE</scope>
</reference>
<proteinExistence type="predicted"/>
<evidence type="ECO:0000313" key="1">
    <source>
        <dbReference type="EMBL" id="KKL16061.1"/>
    </source>
</evidence>
<name>A0A0F9DE55_9ZZZZ</name>
<dbReference type="EMBL" id="LAZR01039813">
    <property type="protein sequence ID" value="KKL16061.1"/>
    <property type="molecule type" value="Genomic_DNA"/>
</dbReference>
<accession>A0A0F9DE55</accession>
<dbReference type="AlphaFoldDB" id="A0A0F9DE55"/>